<evidence type="ECO:0000313" key="2">
    <source>
        <dbReference type="EMBL" id="KYN39723.1"/>
    </source>
</evidence>
<organism evidence="2 3">
    <name type="scientific">Trachymyrmex septentrionalis</name>
    <dbReference type="NCBI Taxonomy" id="34720"/>
    <lineage>
        <taxon>Eukaryota</taxon>
        <taxon>Metazoa</taxon>
        <taxon>Ecdysozoa</taxon>
        <taxon>Arthropoda</taxon>
        <taxon>Hexapoda</taxon>
        <taxon>Insecta</taxon>
        <taxon>Pterygota</taxon>
        <taxon>Neoptera</taxon>
        <taxon>Endopterygota</taxon>
        <taxon>Hymenoptera</taxon>
        <taxon>Apocrita</taxon>
        <taxon>Aculeata</taxon>
        <taxon>Formicoidea</taxon>
        <taxon>Formicidae</taxon>
        <taxon>Myrmicinae</taxon>
        <taxon>Trachymyrmex</taxon>
    </lineage>
</organism>
<reference evidence="2 3" key="1">
    <citation type="submission" date="2016-03" db="EMBL/GenBank/DDBJ databases">
        <title>Trachymyrmex septentrionalis WGS genome.</title>
        <authorList>
            <person name="Nygaard S."/>
            <person name="Hu H."/>
            <person name="Boomsma J."/>
            <person name="Zhang G."/>
        </authorList>
    </citation>
    <scope>NUCLEOTIDE SEQUENCE [LARGE SCALE GENOMIC DNA]</scope>
    <source>
        <strain evidence="2">Tsep2-gDNA-1</strain>
        <tissue evidence="2">Whole body</tissue>
    </source>
</reference>
<evidence type="ECO:0000313" key="3">
    <source>
        <dbReference type="Proteomes" id="UP000078541"/>
    </source>
</evidence>
<sequence length="114" mass="12352">MDSSVWARCSVAAAKKVVVESRLVIGWLRYRVEVLPQRPLQYFKCLGIGNVRVTCPSEMDHSICCYRGAPLGAPVSHGSQLNGGSLLSTVSRRGKGNSRPPLREQGLSTHSESG</sequence>
<dbReference type="EMBL" id="KQ981604">
    <property type="protein sequence ID" value="KYN39723.1"/>
    <property type="molecule type" value="Genomic_DNA"/>
</dbReference>
<dbReference type="STRING" id="34720.A0A151JX81"/>
<dbReference type="Proteomes" id="UP000078541">
    <property type="component" value="Unassembled WGS sequence"/>
</dbReference>
<proteinExistence type="predicted"/>
<dbReference type="AlphaFoldDB" id="A0A151JX81"/>
<gene>
    <name evidence="2" type="ORF">ALC56_05902</name>
</gene>
<accession>A0A151JX81</accession>
<evidence type="ECO:0000256" key="1">
    <source>
        <dbReference type="SAM" id="MobiDB-lite"/>
    </source>
</evidence>
<feature type="region of interest" description="Disordered" evidence="1">
    <location>
        <begin position="83"/>
        <end position="114"/>
    </location>
</feature>
<protein>
    <submittedName>
        <fullName evidence="2">Uncharacterized protein</fullName>
    </submittedName>
</protein>
<name>A0A151JX81_9HYME</name>
<keyword evidence="3" id="KW-1185">Reference proteome</keyword>